<feature type="signal peptide" evidence="6">
    <location>
        <begin position="1"/>
        <end position="22"/>
    </location>
</feature>
<keyword evidence="3 5" id="KW-0808">Transferase</keyword>
<evidence type="ECO:0000256" key="1">
    <source>
        <dbReference type="ARBA" id="ARBA00011975"/>
    </source>
</evidence>
<sequence length="302" mass="33159">MALGAIMAGLLAVFFLDHWKDACETLAANFGNVHVLRHDIFDLATNTILGFIPRLVDILHISFPCQPHSPAHTALGRNDERNIAAGYSVIPLLEQHKPRILTMEQTSGIVTHGGGDHFRALIHQITSMGYNVRAGILNCADYNCVQARKRLFIIASCPGEPLPPFPQPTNGVTPGLKPFKTIARILSRINPFTIPAHMRAFTAKFAAPYDANQPLHSCITTNGGQSDVHPSGRRSFNLQELACLAGFPQSHAFYGCKTSIRRQIGNAVPPPVAKAIFKQVIQTMRETDSVEAEWEPEVIELD</sequence>
<proteinExistence type="inferred from homology"/>
<evidence type="ECO:0000313" key="7">
    <source>
        <dbReference type="EMBL" id="KAF2479504.1"/>
    </source>
</evidence>
<dbReference type="GO" id="GO:0032259">
    <property type="term" value="P:methylation"/>
    <property type="evidence" value="ECO:0007669"/>
    <property type="project" value="UniProtKB-KW"/>
</dbReference>
<gene>
    <name evidence="7" type="ORF">BDY17DRAFT_304021</name>
</gene>
<dbReference type="Pfam" id="PF00145">
    <property type="entry name" value="DNA_methylase"/>
    <property type="match status" value="2"/>
</dbReference>
<dbReference type="InterPro" id="IPR050390">
    <property type="entry name" value="C5-Methyltransferase"/>
</dbReference>
<dbReference type="GO" id="GO:0003886">
    <property type="term" value="F:DNA (cytosine-5-)-methyltransferase activity"/>
    <property type="evidence" value="ECO:0007669"/>
    <property type="project" value="UniProtKB-EC"/>
</dbReference>
<dbReference type="PROSITE" id="PS00095">
    <property type="entry name" value="C5_MTASE_2"/>
    <property type="match status" value="1"/>
</dbReference>
<feature type="active site" evidence="5">
    <location>
        <position position="65"/>
    </location>
</feature>
<dbReference type="PANTHER" id="PTHR10629:SF52">
    <property type="entry name" value="DNA (CYTOSINE-5)-METHYLTRANSFERASE 1"/>
    <property type="match status" value="1"/>
</dbReference>
<dbReference type="GO" id="GO:0005634">
    <property type="term" value="C:nucleus"/>
    <property type="evidence" value="ECO:0007669"/>
    <property type="project" value="TreeGrafter"/>
</dbReference>
<dbReference type="EMBL" id="MU001641">
    <property type="protein sequence ID" value="KAF2479504.1"/>
    <property type="molecule type" value="Genomic_DNA"/>
</dbReference>
<dbReference type="PANTHER" id="PTHR10629">
    <property type="entry name" value="CYTOSINE-SPECIFIC METHYLTRANSFERASE"/>
    <property type="match status" value="1"/>
</dbReference>
<evidence type="ECO:0000256" key="3">
    <source>
        <dbReference type="ARBA" id="ARBA00022679"/>
    </source>
</evidence>
<dbReference type="Proteomes" id="UP000799767">
    <property type="component" value="Unassembled WGS sequence"/>
</dbReference>
<organism evidence="7 8">
    <name type="scientific">Neohortaea acidophila</name>
    <dbReference type="NCBI Taxonomy" id="245834"/>
    <lineage>
        <taxon>Eukaryota</taxon>
        <taxon>Fungi</taxon>
        <taxon>Dikarya</taxon>
        <taxon>Ascomycota</taxon>
        <taxon>Pezizomycotina</taxon>
        <taxon>Dothideomycetes</taxon>
        <taxon>Dothideomycetidae</taxon>
        <taxon>Mycosphaerellales</taxon>
        <taxon>Teratosphaeriaceae</taxon>
        <taxon>Neohortaea</taxon>
    </lineage>
</organism>
<evidence type="ECO:0000256" key="2">
    <source>
        <dbReference type="ARBA" id="ARBA00022603"/>
    </source>
</evidence>
<dbReference type="PROSITE" id="PS51679">
    <property type="entry name" value="SAM_MT_C5"/>
    <property type="match status" value="1"/>
</dbReference>
<dbReference type="InterPro" id="IPR001525">
    <property type="entry name" value="C5_MeTfrase"/>
</dbReference>
<evidence type="ECO:0000256" key="4">
    <source>
        <dbReference type="ARBA" id="ARBA00022691"/>
    </source>
</evidence>
<dbReference type="SUPFAM" id="SSF53335">
    <property type="entry name" value="S-adenosyl-L-methionine-dependent methyltransferases"/>
    <property type="match status" value="1"/>
</dbReference>
<dbReference type="Gene3D" id="3.90.120.10">
    <property type="entry name" value="DNA Methylase, subunit A, domain 2"/>
    <property type="match status" value="1"/>
</dbReference>
<dbReference type="GO" id="GO:0044027">
    <property type="term" value="P:negative regulation of gene expression via chromosomal CpG island methylation"/>
    <property type="evidence" value="ECO:0007669"/>
    <property type="project" value="TreeGrafter"/>
</dbReference>
<name>A0A6A6PIG5_9PEZI</name>
<keyword evidence="4 5" id="KW-0949">S-adenosyl-L-methionine</keyword>
<evidence type="ECO:0000256" key="6">
    <source>
        <dbReference type="SAM" id="SignalP"/>
    </source>
</evidence>
<dbReference type="InterPro" id="IPR031303">
    <property type="entry name" value="C5_meth_CS"/>
</dbReference>
<keyword evidence="8" id="KW-1185">Reference proteome</keyword>
<accession>A0A6A6PIG5</accession>
<dbReference type="GeneID" id="54475677"/>
<dbReference type="OrthoDB" id="414133at2759"/>
<evidence type="ECO:0000256" key="5">
    <source>
        <dbReference type="PROSITE-ProRule" id="PRU01016"/>
    </source>
</evidence>
<keyword evidence="6" id="KW-0732">Signal</keyword>
<comment type="similarity">
    <text evidence="5">Belongs to the class I-like SAM-binding methyltransferase superfamily. C5-methyltransferase family.</text>
</comment>
<dbReference type="Gene3D" id="3.40.50.150">
    <property type="entry name" value="Vaccinia Virus protein VP39"/>
    <property type="match status" value="1"/>
</dbReference>
<keyword evidence="2 5" id="KW-0489">Methyltransferase</keyword>
<dbReference type="EC" id="2.1.1.37" evidence="1"/>
<dbReference type="InterPro" id="IPR029063">
    <property type="entry name" value="SAM-dependent_MTases_sf"/>
</dbReference>
<dbReference type="AlphaFoldDB" id="A0A6A6PIG5"/>
<dbReference type="GO" id="GO:0003677">
    <property type="term" value="F:DNA binding"/>
    <property type="evidence" value="ECO:0007669"/>
    <property type="project" value="TreeGrafter"/>
</dbReference>
<protein>
    <recommendedName>
        <fullName evidence="1">DNA (cytosine-5-)-methyltransferase</fullName>
        <ecNumber evidence="1">2.1.1.37</ecNumber>
    </recommendedName>
</protein>
<dbReference type="RefSeq" id="XP_033586074.1">
    <property type="nucleotide sequence ID" value="XM_033734675.1"/>
</dbReference>
<reference evidence="7" key="1">
    <citation type="journal article" date="2020" name="Stud. Mycol.">
        <title>101 Dothideomycetes genomes: a test case for predicting lifestyles and emergence of pathogens.</title>
        <authorList>
            <person name="Haridas S."/>
            <person name="Albert R."/>
            <person name="Binder M."/>
            <person name="Bloem J."/>
            <person name="Labutti K."/>
            <person name="Salamov A."/>
            <person name="Andreopoulos B."/>
            <person name="Baker S."/>
            <person name="Barry K."/>
            <person name="Bills G."/>
            <person name="Bluhm B."/>
            <person name="Cannon C."/>
            <person name="Castanera R."/>
            <person name="Culley D."/>
            <person name="Daum C."/>
            <person name="Ezra D."/>
            <person name="Gonzalez J."/>
            <person name="Henrissat B."/>
            <person name="Kuo A."/>
            <person name="Liang C."/>
            <person name="Lipzen A."/>
            <person name="Lutzoni F."/>
            <person name="Magnuson J."/>
            <person name="Mondo S."/>
            <person name="Nolan M."/>
            <person name="Ohm R."/>
            <person name="Pangilinan J."/>
            <person name="Park H.-J."/>
            <person name="Ramirez L."/>
            <person name="Alfaro M."/>
            <person name="Sun H."/>
            <person name="Tritt A."/>
            <person name="Yoshinaga Y."/>
            <person name="Zwiers L.-H."/>
            <person name="Turgeon B."/>
            <person name="Goodwin S."/>
            <person name="Spatafora J."/>
            <person name="Crous P."/>
            <person name="Grigoriev I."/>
        </authorList>
    </citation>
    <scope>NUCLEOTIDE SEQUENCE</scope>
    <source>
        <strain evidence="7">CBS 113389</strain>
    </source>
</reference>
<feature type="chain" id="PRO_5025626558" description="DNA (cytosine-5-)-methyltransferase" evidence="6">
    <location>
        <begin position="23"/>
        <end position="302"/>
    </location>
</feature>
<evidence type="ECO:0000313" key="8">
    <source>
        <dbReference type="Proteomes" id="UP000799767"/>
    </source>
</evidence>